<reference evidence="5 6" key="1">
    <citation type="journal article" date="2014" name="Genome Announc.">
        <title>Draft genome sequences of eight enterohepatic helicobacter species isolated from both laboratory and wild rodents.</title>
        <authorList>
            <person name="Sheh A."/>
            <person name="Shen Z."/>
            <person name="Fox J.G."/>
        </authorList>
    </citation>
    <scope>NUCLEOTIDE SEQUENCE [LARGE SCALE GENOMIC DNA]</scope>
    <source>
        <strain evidence="5 6">MIT 97-6194</strain>
    </source>
</reference>
<evidence type="ECO:0000313" key="6">
    <source>
        <dbReference type="Proteomes" id="UP000029714"/>
    </source>
</evidence>
<name>A0A347VT20_9HELI</name>
<feature type="coiled-coil region" evidence="1">
    <location>
        <begin position="329"/>
        <end position="389"/>
    </location>
</feature>
<dbReference type="InterPro" id="IPR036457">
    <property type="entry name" value="PPM-type-like_dom_sf"/>
</dbReference>
<dbReference type="EMBL" id="JRMP02000004">
    <property type="protein sequence ID" value="TLD95055.1"/>
    <property type="molecule type" value="Genomic_DNA"/>
</dbReference>
<evidence type="ECO:0000313" key="5">
    <source>
        <dbReference type="EMBL" id="TLD95055.1"/>
    </source>
</evidence>
<feature type="coiled-coil region" evidence="1">
    <location>
        <begin position="441"/>
        <end position="492"/>
    </location>
</feature>
<organism evidence="5 6">
    <name type="scientific">Helicobacter saguini</name>
    <dbReference type="NCBI Taxonomy" id="1548018"/>
    <lineage>
        <taxon>Bacteria</taxon>
        <taxon>Pseudomonadati</taxon>
        <taxon>Campylobacterota</taxon>
        <taxon>Epsilonproteobacteria</taxon>
        <taxon>Campylobacterales</taxon>
        <taxon>Helicobacteraceae</taxon>
        <taxon>Helicobacter</taxon>
    </lineage>
</organism>
<proteinExistence type="predicted"/>
<dbReference type="Pfam" id="PF13672">
    <property type="entry name" value="PP2C_2"/>
    <property type="match status" value="2"/>
</dbReference>
<dbReference type="InterPro" id="IPR001932">
    <property type="entry name" value="PPM-type_phosphatase-like_dom"/>
</dbReference>
<feature type="domain" description="PPM-type phosphatase" evidence="3">
    <location>
        <begin position="529"/>
        <end position="682"/>
    </location>
</feature>
<dbReference type="Gene3D" id="3.60.40.10">
    <property type="entry name" value="PPM-type phosphatase domain"/>
    <property type="match status" value="1"/>
</dbReference>
<reference evidence="5 6" key="2">
    <citation type="journal article" date="2016" name="Infect. Immun.">
        <title>Helicobacter saguini, a Novel Helicobacter Isolated from Cotton-Top Tamarins with Ulcerative Colitis, Has Proinflammatory Properties and Induces Typhlocolitis and Dysplasia in Gnotobiotic IL-10-/- Mice.</title>
        <authorList>
            <person name="Shen Z."/>
            <person name="Mannion A."/>
            <person name="Whary M.T."/>
            <person name="Muthupalani S."/>
            <person name="Sheh A."/>
            <person name="Feng Y."/>
            <person name="Gong G."/>
            <person name="Vandamme P."/>
            <person name="Holcombe H.R."/>
            <person name="Paster B.J."/>
            <person name="Fox J.G."/>
        </authorList>
    </citation>
    <scope>NUCLEOTIDE SEQUENCE [LARGE SCALE GENOMIC DNA]</scope>
    <source>
        <strain evidence="5 6">MIT 97-6194</strain>
    </source>
</reference>
<evidence type="ECO:0000313" key="4">
    <source>
        <dbReference type="EMBL" id="MWV69407.1"/>
    </source>
</evidence>
<evidence type="ECO:0000313" key="7">
    <source>
        <dbReference type="Proteomes" id="UP000477070"/>
    </source>
</evidence>
<keyword evidence="6" id="KW-1185">Reference proteome</keyword>
<keyword evidence="1" id="KW-0175">Coiled coil</keyword>
<dbReference type="AlphaFoldDB" id="A0A347VT20"/>
<dbReference type="Proteomes" id="UP000477070">
    <property type="component" value="Unassembled WGS sequence"/>
</dbReference>
<gene>
    <name evidence="4" type="ORF">DCO61_05140</name>
    <name evidence="5" type="ORF">LS64_003875</name>
</gene>
<comment type="caution">
    <text evidence="5">The sequence shown here is derived from an EMBL/GenBank/DDBJ whole genome shotgun (WGS) entry which is preliminary data.</text>
</comment>
<reference evidence="5" key="3">
    <citation type="submission" date="2018-04" db="EMBL/GenBank/DDBJ databases">
        <authorList>
            <person name="Sheh A."/>
            <person name="Shen Z."/>
            <person name="Mannion A.J."/>
            <person name="Fox J.G."/>
        </authorList>
    </citation>
    <scope>NUCLEOTIDE SEQUENCE</scope>
    <source>
        <strain evidence="5">MIT 97-6194</strain>
    </source>
</reference>
<dbReference type="RefSeq" id="WP_034572779.1">
    <property type="nucleotide sequence ID" value="NZ_JRMP02000004.1"/>
</dbReference>
<feature type="compositionally biased region" description="Polar residues" evidence="2">
    <location>
        <begin position="13"/>
        <end position="26"/>
    </location>
</feature>
<dbReference type="EMBL" id="QBIU01000001">
    <property type="protein sequence ID" value="MWV69407.1"/>
    <property type="molecule type" value="Genomic_DNA"/>
</dbReference>
<dbReference type="SUPFAM" id="SSF81606">
    <property type="entry name" value="PP2C-like"/>
    <property type="match status" value="1"/>
</dbReference>
<feature type="region of interest" description="Disordered" evidence="2">
    <location>
        <begin position="1"/>
        <end position="59"/>
    </location>
</feature>
<dbReference type="STRING" id="1548018.LS64_10040"/>
<feature type="compositionally biased region" description="Low complexity" evidence="2">
    <location>
        <begin position="33"/>
        <end position="49"/>
    </location>
</feature>
<protein>
    <recommendedName>
        <fullName evidence="3">PPM-type phosphatase domain-containing protein</fullName>
    </recommendedName>
</protein>
<feature type="domain" description="PPM-type phosphatase" evidence="3">
    <location>
        <begin position="83"/>
        <end position="171"/>
    </location>
</feature>
<sequence>MSNKHRANKAYTDVQNNGNSFASPTNVKPMPTSSNKDSINKPSISSIKPTQAKGLDSKNTDSKLDFIESKDSKYEAITYESQGRSHVQKNTPCQDRAFGLIDSNIAIITLCDGAGSAKHSHFGADTTTKLVADLLKTNFDKYYTSENIDNVRQEIVESIVKNLESTADSKTKELKLQAGKNIQEILKNIASNLKIIDLTKLSFDCENAIRNEIKNIESKITTLKNDKVKKEDSIKDLERQKSENAKRDYLTRFEKNLQRSKYAYECKIKDATKIYRKVLKIANKDRGFIESIFNGVKNFFTHDKDKQDKDLQSVQTIQQNIKKKIDNDTQKLDSILNQLESKMQTLKNANAKKISEILNELENIGSEILDTLEDVYMNMDKYAKNLENQVKKYPHIIEDNSTQLHLHFIQTQKRFERLIQDFITTYKKCIDRQKGLIESAISDVEKEIKNIESNIDSNNTRKVELDTKIIENSRLKTELDSKKSEFNNAKNSVINDISTHSKKSEFDLKDIESIRLDSFKNAINSLEKTRKTCENLCKEFNADTKNLQNIPSLDIESSLDSIKKEIENSTCVLKDLASTLLFVAVKGEQCLIGHLGDGTIGALYGETLKVVSSGDNGEHANETYFVTTKGAARLLQITRGNVKEKNIKAFVLMSDGSSEGLLIKRENKFAPALENRIKSPKDSIKELIEKVKETKSFDDCSIAILRQKA</sequence>
<feature type="coiled-coil region" evidence="1">
    <location>
        <begin position="516"/>
        <end position="543"/>
    </location>
</feature>
<evidence type="ECO:0000256" key="1">
    <source>
        <dbReference type="SAM" id="Coils"/>
    </source>
</evidence>
<dbReference type="Proteomes" id="UP000029714">
    <property type="component" value="Unassembled WGS sequence"/>
</dbReference>
<evidence type="ECO:0000256" key="2">
    <source>
        <dbReference type="SAM" id="MobiDB-lite"/>
    </source>
</evidence>
<reference evidence="4 7" key="4">
    <citation type="submission" date="2019-12" db="EMBL/GenBank/DDBJ databases">
        <title>Multi-Generational Helicobacter saguini Isolates.</title>
        <authorList>
            <person name="Mannion A."/>
            <person name="Shen Z."/>
            <person name="Fox J.G."/>
        </authorList>
    </citation>
    <scope>NUCLEOTIDE SEQUENCE [LARGE SCALE GENOMIC DNA]</scope>
    <source>
        <strain evidence="4">16-048</strain>
        <strain evidence="7">16-048 (F4)</strain>
    </source>
</reference>
<feature type="coiled-coil region" evidence="1">
    <location>
        <begin position="206"/>
        <end position="240"/>
    </location>
</feature>
<evidence type="ECO:0000259" key="3">
    <source>
        <dbReference type="Pfam" id="PF13672"/>
    </source>
</evidence>
<dbReference type="OrthoDB" id="9805674at2"/>
<accession>A0A347VT20</accession>